<dbReference type="Gene3D" id="3.40.50.300">
    <property type="entry name" value="P-loop containing nucleotide triphosphate hydrolases"/>
    <property type="match status" value="2"/>
</dbReference>
<dbReference type="CDD" id="cd03216">
    <property type="entry name" value="ABC_Carb_Monos_I"/>
    <property type="match status" value="1"/>
</dbReference>
<protein>
    <submittedName>
        <fullName evidence="10">Sugar ABC transporter ATP-binding protein</fullName>
    </submittedName>
</protein>
<dbReference type="GO" id="GO:0016887">
    <property type="term" value="F:ATP hydrolysis activity"/>
    <property type="evidence" value="ECO:0007669"/>
    <property type="project" value="InterPro"/>
</dbReference>
<keyword evidence="4" id="KW-0677">Repeat</keyword>
<dbReference type="CDD" id="cd03215">
    <property type="entry name" value="ABC_Carb_Monos_II"/>
    <property type="match status" value="1"/>
</dbReference>
<dbReference type="RefSeq" id="WP_136728764.1">
    <property type="nucleotide sequence ID" value="NZ_SUMC01000061.1"/>
</dbReference>
<dbReference type="InterPro" id="IPR027417">
    <property type="entry name" value="P-loop_NTPase"/>
</dbReference>
<sequence length="508" mass="53236">MTAADVAASPAVHLRQVTKAYGPVRVLDVPDLVLRRGEVVALVGENGAGKSTMMGAIAGTVAPTTGTVDIGGEEVAAGHPAAAAAAGVAMVSQEFPLVAQFSVAENLLLGRTPEGTRRGILDRRALHRQAQAALDELGLDISASQRLDTLSVAQRQLVEIAKAWARRPLVWILDEPTSALGPVEAAMVLDLARRLAEDGGAVIFVGHRMDEVLDVSDRLVVLRNGEIVADLSRDQASEEVLVRAMVGAELAQTEDDLPAVATATVLAARGLAADGLGPLDLDLNAGEIVGVAGLMGSGRSRLLHTLFGAQPRTGGTVTLAGTPFRPRSPAQAIAAGVTLVAEDRKEQSLLPAAPIRWNLTLTALPRLARRGYLRPAAERREAARLLTLANVRCRSAEQPIRDLSGGNQQRAIFGRAVATNPAVLLLDEPTRGVDVGAKSEIYRLITDAASGGCSVLVASSELEELLRICHRIIVMAGGRAVADIARADFTKELIMTWAAATAPTSGNR</sequence>
<evidence type="ECO:0000259" key="9">
    <source>
        <dbReference type="PROSITE" id="PS50893"/>
    </source>
</evidence>
<keyword evidence="1" id="KW-0813">Transport</keyword>
<feature type="domain" description="ABC transporter" evidence="9">
    <location>
        <begin position="12"/>
        <end position="249"/>
    </location>
</feature>
<evidence type="ECO:0000256" key="5">
    <source>
        <dbReference type="ARBA" id="ARBA00022741"/>
    </source>
</evidence>
<evidence type="ECO:0000256" key="7">
    <source>
        <dbReference type="ARBA" id="ARBA00022967"/>
    </source>
</evidence>
<feature type="domain" description="ABC transporter" evidence="9">
    <location>
        <begin position="260"/>
        <end position="502"/>
    </location>
</feature>
<dbReference type="OrthoDB" id="8416490at2"/>
<proteinExistence type="predicted"/>
<dbReference type="PROSITE" id="PS50893">
    <property type="entry name" value="ABC_TRANSPORTER_2"/>
    <property type="match status" value="2"/>
</dbReference>
<evidence type="ECO:0000256" key="4">
    <source>
        <dbReference type="ARBA" id="ARBA00022737"/>
    </source>
</evidence>
<dbReference type="InterPro" id="IPR003593">
    <property type="entry name" value="AAA+_ATPase"/>
</dbReference>
<gene>
    <name evidence="10" type="ORF">FCI23_38175</name>
</gene>
<evidence type="ECO:0000256" key="3">
    <source>
        <dbReference type="ARBA" id="ARBA00022597"/>
    </source>
</evidence>
<comment type="caution">
    <text evidence="10">The sequence shown here is derived from an EMBL/GenBank/DDBJ whole genome shotgun (WGS) entry which is preliminary data.</text>
</comment>
<dbReference type="InterPro" id="IPR050107">
    <property type="entry name" value="ABC_carbohydrate_import_ATPase"/>
</dbReference>
<dbReference type="EMBL" id="SUMC01000061">
    <property type="protein sequence ID" value="TKA02879.1"/>
    <property type="molecule type" value="Genomic_DNA"/>
</dbReference>
<evidence type="ECO:0000256" key="6">
    <source>
        <dbReference type="ARBA" id="ARBA00022840"/>
    </source>
</evidence>
<keyword evidence="3" id="KW-0762">Sugar transport</keyword>
<name>A0A4V5MY56_9ACTN</name>
<keyword evidence="7" id="KW-1278">Translocase</keyword>
<dbReference type="AlphaFoldDB" id="A0A4V5MY56"/>
<dbReference type="Pfam" id="PF00005">
    <property type="entry name" value="ABC_tran"/>
    <property type="match status" value="2"/>
</dbReference>
<keyword evidence="5" id="KW-0547">Nucleotide-binding</keyword>
<evidence type="ECO:0000313" key="10">
    <source>
        <dbReference type="EMBL" id="TKA02879.1"/>
    </source>
</evidence>
<dbReference type="InterPro" id="IPR017871">
    <property type="entry name" value="ABC_transporter-like_CS"/>
</dbReference>
<dbReference type="SMART" id="SM00382">
    <property type="entry name" value="AAA"/>
    <property type="match status" value="2"/>
</dbReference>
<dbReference type="PANTHER" id="PTHR43790:SF3">
    <property type="entry name" value="D-ALLOSE IMPORT ATP-BINDING PROTEIN ALSA-RELATED"/>
    <property type="match status" value="1"/>
</dbReference>
<dbReference type="PROSITE" id="PS00211">
    <property type="entry name" value="ABC_TRANSPORTER_1"/>
    <property type="match status" value="1"/>
</dbReference>
<dbReference type="InterPro" id="IPR003439">
    <property type="entry name" value="ABC_transporter-like_ATP-bd"/>
</dbReference>
<evidence type="ECO:0000256" key="8">
    <source>
        <dbReference type="ARBA" id="ARBA00023136"/>
    </source>
</evidence>
<evidence type="ECO:0000256" key="2">
    <source>
        <dbReference type="ARBA" id="ARBA00022475"/>
    </source>
</evidence>
<evidence type="ECO:0000256" key="1">
    <source>
        <dbReference type="ARBA" id="ARBA00022448"/>
    </source>
</evidence>
<reference evidence="10 11" key="1">
    <citation type="submission" date="2019-04" db="EMBL/GenBank/DDBJ databases">
        <title>Streptomyces oryziradicis sp. nov., a novel actinomycete isolated from rhizosphere soil of rice (Oryza sativa L.).</title>
        <authorList>
            <person name="Li C."/>
        </authorList>
    </citation>
    <scope>NUCLEOTIDE SEQUENCE [LARGE SCALE GENOMIC DNA]</scope>
    <source>
        <strain evidence="10 11">NEAU-C40</strain>
    </source>
</reference>
<dbReference type="SUPFAM" id="SSF52540">
    <property type="entry name" value="P-loop containing nucleoside triphosphate hydrolases"/>
    <property type="match status" value="2"/>
</dbReference>
<dbReference type="PANTHER" id="PTHR43790">
    <property type="entry name" value="CARBOHYDRATE TRANSPORT ATP-BINDING PROTEIN MG119-RELATED"/>
    <property type="match status" value="1"/>
</dbReference>
<keyword evidence="6 10" id="KW-0067">ATP-binding</keyword>
<keyword evidence="8" id="KW-0472">Membrane</keyword>
<evidence type="ECO:0000313" key="11">
    <source>
        <dbReference type="Proteomes" id="UP000305778"/>
    </source>
</evidence>
<keyword evidence="11" id="KW-1185">Reference proteome</keyword>
<organism evidence="10 11">
    <name type="scientific">Actinacidiphila oryziradicis</name>
    <dbReference type="NCBI Taxonomy" id="2571141"/>
    <lineage>
        <taxon>Bacteria</taxon>
        <taxon>Bacillati</taxon>
        <taxon>Actinomycetota</taxon>
        <taxon>Actinomycetes</taxon>
        <taxon>Kitasatosporales</taxon>
        <taxon>Streptomycetaceae</taxon>
        <taxon>Actinacidiphila</taxon>
    </lineage>
</organism>
<accession>A0A4V5MY56</accession>
<dbReference type="Proteomes" id="UP000305778">
    <property type="component" value="Unassembled WGS sequence"/>
</dbReference>
<dbReference type="GO" id="GO:0005524">
    <property type="term" value="F:ATP binding"/>
    <property type="evidence" value="ECO:0007669"/>
    <property type="project" value="UniProtKB-KW"/>
</dbReference>
<keyword evidence="2" id="KW-1003">Cell membrane</keyword>